<name>A0A6J3L418_9HYME</name>
<feature type="transmembrane region" description="Helical" evidence="10">
    <location>
        <begin position="236"/>
        <end position="253"/>
    </location>
</feature>
<organism evidence="11 12">
    <name type="scientific">Bombus vosnesenskii</name>
    <dbReference type="NCBI Taxonomy" id="207650"/>
    <lineage>
        <taxon>Eukaryota</taxon>
        <taxon>Metazoa</taxon>
        <taxon>Ecdysozoa</taxon>
        <taxon>Arthropoda</taxon>
        <taxon>Hexapoda</taxon>
        <taxon>Insecta</taxon>
        <taxon>Pterygota</taxon>
        <taxon>Neoptera</taxon>
        <taxon>Endopterygota</taxon>
        <taxon>Hymenoptera</taxon>
        <taxon>Apocrita</taxon>
        <taxon>Aculeata</taxon>
        <taxon>Apoidea</taxon>
        <taxon>Anthophila</taxon>
        <taxon>Apidae</taxon>
        <taxon>Bombus</taxon>
        <taxon>Pyrobombus</taxon>
    </lineage>
</organism>
<comment type="similarity">
    <text evidence="10">Belongs to the ELO family.</text>
</comment>
<evidence type="ECO:0000256" key="8">
    <source>
        <dbReference type="ARBA" id="ARBA00023136"/>
    </source>
</evidence>
<feature type="transmembrane region" description="Helical" evidence="10">
    <location>
        <begin position="27"/>
        <end position="46"/>
    </location>
</feature>
<dbReference type="GO" id="GO:0034625">
    <property type="term" value="P:fatty acid elongation, monounsaturated fatty acid"/>
    <property type="evidence" value="ECO:0007669"/>
    <property type="project" value="TreeGrafter"/>
</dbReference>
<keyword evidence="5 10" id="KW-0276">Fatty acid metabolism</keyword>
<evidence type="ECO:0000256" key="7">
    <source>
        <dbReference type="ARBA" id="ARBA00023098"/>
    </source>
</evidence>
<dbReference type="PANTHER" id="PTHR11157">
    <property type="entry name" value="FATTY ACID ACYL TRANSFERASE-RELATED"/>
    <property type="match status" value="1"/>
</dbReference>
<feature type="transmembrane region" description="Helical" evidence="10">
    <location>
        <begin position="171"/>
        <end position="190"/>
    </location>
</feature>
<dbReference type="PANTHER" id="PTHR11157:SF21">
    <property type="entry name" value="ELONGATION OF VERY LONG CHAIN FATTY ACIDS PROTEIN"/>
    <property type="match status" value="1"/>
</dbReference>
<keyword evidence="2 10" id="KW-0444">Lipid biosynthesis</keyword>
<dbReference type="GO" id="GO:0030148">
    <property type="term" value="P:sphingolipid biosynthetic process"/>
    <property type="evidence" value="ECO:0007669"/>
    <property type="project" value="TreeGrafter"/>
</dbReference>
<dbReference type="InterPro" id="IPR002076">
    <property type="entry name" value="ELO_fam"/>
</dbReference>
<protein>
    <recommendedName>
        <fullName evidence="10">Elongation of very long chain fatty acids protein</fullName>
        <ecNumber evidence="10">2.3.1.199</ecNumber>
    </recommendedName>
    <alternativeName>
        <fullName evidence="10">Very-long-chain 3-oxoacyl-CoA synthase</fullName>
    </alternativeName>
</protein>
<dbReference type="RefSeq" id="XP_033360025.1">
    <property type="nucleotide sequence ID" value="XM_033504134.1"/>
</dbReference>
<sequence length="279" mass="32972">MATLIRRIYQGYRYINEELTDPRTQDYFLIGSPWGCFSIVAFYLYFVHVLGPNIMAKRKPFNLNRILQIYNLIQIVSCAYIFYKALELAWLFHYNFYCEPVDYSDDPRAVEITKIVWAYFLMKLLDLLDTAFFILRKKQQQVSFLHVYHHTGMALGSWAATKFLPGGHITFLGTLNSFVHMVMYTHYLATSLRISKPWWKKYVTQLQLTQFCLITIHFVMLAWVEDCGFPKWTAAVMIPQNLFMLMMFGDFYYKSYIKMRKIRENGVSSDVSNGKLKSQ</sequence>
<evidence type="ECO:0000256" key="10">
    <source>
        <dbReference type="RuleBase" id="RU361115"/>
    </source>
</evidence>
<reference evidence="12" key="1">
    <citation type="submission" date="2025-08" db="UniProtKB">
        <authorList>
            <consortium name="RefSeq"/>
        </authorList>
    </citation>
    <scope>IDENTIFICATION</scope>
    <source>
        <tissue evidence="12">Muscle</tissue>
    </source>
</reference>
<evidence type="ECO:0000313" key="12">
    <source>
        <dbReference type="RefSeq" id="XP_033360025.1"/>
    </source>
</evidence>
<dbReference type="AlphaFoldDB" id="A0A6J3L418"/>
<comment type="catalytic activity">
    <reaction evidence="10">
        <text>a very-long-chain acyl-CoA + malonyl-CoA + H(+) = a very-long-chain 3-oxoacyl-CoA + CO2 + CoA</text>
        <dbReference type="Rhea" id="RHEA:32727"/>
        <dbReference type="ChEBI" id="CHEBI:15378"/>
        <dbReference type="ChEBI" id="CHEBI:16526"/>
        <dbReference type="ChEBI" id="CHEBI:57287"/>
        <dbReference type="ChEBI" id="CHEBI:57384"/>
        <dbReference type="ChEBI" id="CHEBI:90725"/>
        <dbReference type="ChEBI" id="CHEBI:90736"/>
        <dbReference type="EC" id="2.3.1.199"/>
    </reaction>
</comment>
<keyword evidence="7 10" id="KW-0443">Lipid metabolism</keyword>
<dbReference type="EC" id="2.3.1.199" evidence="10"/>
<evidence type="ECO:0000256" key="9">
    <source>
        <dbReference type="ARBA" id="ARBA00023160"/>
    </source>
</evidence>
<gene>
    <name evidence="12" type="primary">LOC117238930</name>
</gene>
<keyword evidence="9 10" id="KW-0275">Fatty acid biosynthesis</keyword>
<proteinExistence type="inferred from homology"/>
<dbReference type="Proteomes" id="UP000504631">
    <property type="component" value="Unplaced"/>
</dbReference>
<keyword evidence="11" id="KW-1185">Reference proteome</keyword>
<dbReference type="GeneID" id="117238930"/>
<dbReference type="KEGG" id="bvk:117238930"/>
<evidence type="ECO:0000256" key="6">
    <source>
        <dbReference type="ARBA" id="ARBA00022989"/>
    </source>
</evidence>
<dbReference type="GO" id="GO:0009922">
    <property type="term" value="F:fatty acid elongase activity"/>
    <property type="evidence" value="ECO:0007669"/>
    <property type="project" value="UniProtKB-EC"/>
</dbReference>
<keyword evidence="6 10" id="KW-1133">Transmembrane helix</keyword>
<feature type="transmembrane region" description="Helical" evidence="10">
    <location>
        <begin position="202"/>
        <end position="224"/>
    </location>
</feature>
<dbReference type="Pfam" id="PF01151">
    <property type="entry name" value="ELO"/>
    <property type="match status" value="1"/>
</dbReference>
<evidence type="ECO:0000256" key="2">
    <source>
        <dbReference type="ARBA" id="ARBA00022516"/>
    </source>
</evidence>
<feature type="transmembrane region" description="Helical" evidence="10">
    <location>
        <begin position="67"/>
        <end position="86"/>
    </location>
</feature>
<evidence type="ECO:0000256" key="4">
    <source>
        <dbReference type="ARBA" id="ARBA00022692"/>
    </source>
</evidence>
<dbReference type="GO" id="GO:0019367">
    <property type="term" value="P:fatty acid elongation, saturated fatty acid"/>
    <property type="evidence" value="ECO:0007669"/>
    <property type="project" value="TreeGrafter"/>
</dbReference>
<dbReference type="PROSITE" id="PS01188">
    <property type="entry name" value="ELO"/>
    <property type="match status" value="1"/>
</dbReference>
<keyword evidence="4 10" id="KW-0812">Transmembrane</keyword>
<evidence type="ECO:0000256" key="3">
    <source>
        <dbReference type="ARBA" id="ARBA00022679"/>
    </source>
</evidence>
<keyword evidence="3 10" id="KW-0808">Transferase</keyword>
<keyword evidence="8 10" id="KW-0472">Membrane</keyword>
<dbReference type="InterPro" id="IPR030457">
    <property type="entry name" value="ELO_CS"/>
</dbReference>
<dbReference type="GO" id="GO:0042761">
    <property type="term" value="P:very long-chain fatty acid biosynthetic process"/>
    <property type="evidence" value="ECO:0007669"/>
    <property type="project" value="TreeGrafter"/>
</dbReference>
<accession>A0A6J3L418</accession>
<comment type="subcellular location">
    <subcellularLocation>
        <location evidence="1">Membrane</location>
        <topology evidence="1">Multi-pass membrane protein</topology>
    </subcellularLocation>
</comment>
<dbReference type="GO" id="GO:0034626">
    <property type="term" value="P:fatty acid elongation, polyunsaturated fatty acid"/>
    <property type="evidence" value="ECO:0007669"/>
    <property type="project" value="TreeGrafter"/>
</dbReference>
<evidence type="ECO:0000256" key="5">
    <source>
        <dbReference type="ARBA" id="ARBA00022832"/>
    </source>
</evidence>
<dbReference type="GO" id="GO:0005789">
    <property type="term" value="C:endoplasmic reticulum membrane"/>
    <property type="evidence" value="ECO:0007669"/>
    <property type="project" value="TreeGrafter"/>
</dbReference>
<evidence type="ECO:0000313" key="11">
    <source>
        <dbReference type="Proteomes" id="UP000504631"/>
    </source>
</evidence>
<evidence type="ECO:0000256" key="1">
    <source>
        <dbReference type="ARBA" id="ARBA00004141"/>
    </source>
</evidence>